<protein>
    <submittedName>
        <fullName evidence="2">Uncharacterized protein</fullName>
    </submittedName>
</protein>
<proteinExistence type="predicted"/>
<keyword evidence="1" id="KW-0175">Coiled coil</keyword>
<evidence type="ECO:0000313" key="2">
    <source>
        <dbReference type="EMBL" id="THU70091.1"/>
    </source>
</evidence>
<comment type="caution">
    <text evidence="2">The sequence shown here is derived from an EMBL/GenBank/DDBJ whole genome shotgun (WGS) entry which is preliminary data.</text>
</comment>
<dbReference type="EMBL" id="PYDT01000002">
    <property type="protein sequence ID" value="THU70091.1"/>
    <property type="molecule type" value="Genomic_DNA"/>
</dbReference>
<sequence length="91" mass="10132">MAWFATYARGALIPDIARQLYGSPSEVLIEKVVKSLLWDACRIISSLGDKNAELRCQIEELKAGTTAEQQVANLEWEVARLKLELEGVGQQ</sequence>
<reference evidence="2 3" key="1">
    <citation type="journal article" date="2019" name="Nat. Plants">
        <title>Genome sequencing of Musa balbisiana reveals subgenome evolution and function divergence in polyploid bananas.</title>
        <authorList>
            <person name="Yao X."/>
        </authorList>
    </citation>
    <scope>NUCLEOTIDE SEQUENCE [LARGE SCALE GENOMIC DNA]</scope>
    <source>
        <strain evidence="3">cv. DH-PKW</strain>
        <tissue evidence="2">Leaves</tissue>
    </source>
</reference>
<evidence type="ECO:0000313" key="3">
    <source>
        <dbReference type="Proteomes" id="UP000317650"/>
    </source>
</evidence>
<dbReference type="Proteomes" id="UP000317650">
    <property type="component" value="Chromosome 8"/>
</dbReference>
<gene>
    <name evidence="2" type="ORF">C4D60_Mb08t21410</name>
</gene>
<dbReference type="AlphaFoldDB" id="A0A4S8K5E1"/>
<evidence type="ECO:0000256" key="1">
    <source>
        <dbReference type="SAM" id="Coils"/>
    </source>
</evidence>
<organism evidence="2 3">
    <name type="scientific">Musa balbisiana</name>
    <name type="common">Banana</name>
    <dbReference type="NCBI Taxonomy" id="52838"/>
    <lineage>
        <taxon>Eukaryota</taxon>
        <taxon>Viridiplantae</taxon>
        <taxon>Streptophyta</taxon>
        <taxon>Embryophyta</taxon>
        <taxon>Tracheophyta</taxon>
        <taxon>Spermatophyta</taxon>
        <taxon>Magnoliopsida</taxon>
        <taxon>Liliopsida</taxon>
        <taxon>Zingiberales</taxon>
        <taxon>Musaceae</taxon>
        <taxon>Musa</taxon>
    </lineage>
</organism>
<name>A0A4S8K5E1_MUSBA</name>
<feature type="coiled-coil region" evidence="1">
    <location>
        <begin position="44"/>
        <end position="91"/>
    </location>
</feature>
<accession>A0A4S8K5E1</accession>
<keyword evidence="3" id="KW-1185">Reference proteome</keyword>